<gene>
    <name evidence="5" type="primary">nuoN</name>
    <name evidence="8" type="ORF">DKT69_20310</name>
</gene>
<evidence type="ECO:0000256" key="3">
    <source>
        <dbReference type="ARBA" id="ARBA00022989"/>
    </source>
</evidence>
<proteinExistence type="inferred from homology"/>
<keyword evidence="5" id="KW-1278">Translocase</keyword>
<keyword evidence="2 5" id="KW-0812">Transmembrane</keyword>
<comment type="catalytic activity">
    <reaction evidence="5">
        <text>a quinone + NADH + 5 H(+)(in) = a quinol + NAD(+) + 4 H(+)(out)</text>
        <dbReference type="Rhea" id="RHEA:57888"/>
        <dbReference type="ChEBI" id="CHEBI:15378"/>
        <dbReference type="ChEBI" id="CHEBI:24646"/>
        <dbReference type="ChEBI" id="CHEBI:57540"/>
        <dbReference type="ChEBI" id="CHEBI:57945"/>
        <dbReference type="ChEBI" id="CHEBI:132124"/>
    </reaction>
</comment>
<keyword evidence="5" id="KW-0813">Transport</keyword>
<keyword evidence="5" id="KW-0520">NAD</keyword>
<evidence type="ECO:0000256" key="1">
    <source>
        <dbReference type="ARBA" id="ARBA00004127"/>
    </source>
</evidence>
<evidence type="ECO:0000256" key="2">
    <source>
        <dbReference type="ARBA" id="ARBA00022692"/>
    </source>
</evidence>
<feature type="transmembrane region" description="Helical" evidence="5">
    <location>
        <begin position="12"/>
        <end position="32"/>
    </location>
</feature>
<dbReference type="GO" id="GO:0048038">
    <property type="term" value="F:quinone binding"/>
    <property type="evidence" value="ECO:0007669"/>
    <property type="project" value="UniProtKB-KW"/>
</dbReference>
<dbReference type="EC" id="7.1.1.-" evidence="5"/>
<feature type="transmembrane region" description="Helical" evidence="5">
    <location>
        <begin position="39"/>
        <end position="59"/>
    </location>
</feature>
<dbReference type="GO" id="GO:0005886">
    <property type="term" value="C:plasma membrane"/>
    <property type="evidence" value="ECO:0007669"/>
    <property type="project" value="UniProtKB-SubCell"/>
</dbReference>
<comment type="subunit">
    <text evidence="5">NDH-1 is composed of 14 different subunits. Subunits NuoA, H, J, K, L, M, N constitute the membrane sector of the complex.</text>
</comment>
<feature type="transmembrane region" description="Helical" evidence="5">
    <location>
        <begin position="448"/>
        <end position="469"/>
    </location>
</feature>
<dbReference type="GO" id="GO:0050136">
    <property type="term" value="F:NADH dehydrogenase (quinone) (non-electrogenic) activity"/>
    <property type="evidence" value="ECO:0007669"/>
    <property type="project" value="UniProtKB-UniRule"/>
</dbReference>
<feature type="domain" description="NADH:quinone oxidoreductase/Mrp antiporter transmembrane" evidence="7">
    <location>
        <begin position="125"/>
        <end position="413"/>
    </location>
</feature>
<keyword evidence="4 5" id="KW-0472">Membrane</keyword>
<comment type="function">
    <text evidence="5">NDH-1 shuttles electrons from NADH, via FMN and iron-sulfur (Fe-S) centers, to quinones in the respiratory chain. The immediate electron acceptor for the enzyme in this species is believed to be a menaquinone. Couples the redox reaction to proton translocation (for every two electrons transferred, four hydrogen ions are translocated across the cytoplasmic membrane), and thus conserves the redox energy in a proton gradient.</text>
</comment>
<dbReference type="InterPro" id="IPR001750">
    <property type="entry name" value="ND/Mrp_TM"/>
</dbReference>
<feature type="transmembrane region" description="Helical" evidence="5">
    <location>
        <begin position="237"/>
        <end position="261"/>
    </location>
</feature>
<feature type="transmembrane region" description="Helical" evidence="5">
    <location>
        <begin position="195"/>
        <end position="216"/>
    </location>
</feature>
<comment type="caution">
    <text evidence="8">The sequence shown here is derived from an EMBL/GenBank/DDBJ whole genome shotgun (WGS) entry which is preliminary data.</text>
</comment>
<feature type="transmembrane region" description="Helical" evidence="5">
    <location>
        <begin position="362"/>
        <end position="379"/>
    </location>
</feature>
<dbReference type="InterPro" id="IPR010096">
    <property type="entry name" value="NADH-Q_OxRdtase_suN/2"/>
</dbReference>
<keyword evidence="5" id="KW-1003">Cell membrane</keyword>
<comment type="similarity">
    <text evidence="5">Belongs to the complex I subunit 2 family.</text>
</comment>
<evidence type="ECO:0000259" key="7">
    <source>
        <dbReference type="Pfam" id="PF00361"/>
    </source>
</evidence>
<dbReference type="GO" id="GO:0008137">
    <property type="term" value="F:NADH dehydrogenase (ubiquinone) activity"/>
    <property type="evidence" value="ECO:0007669"/>
    <property type="project" value="InterPro"/>
</dbReference>
<protein>
    <recommendedName>
        <fullName evidence="5">NADH-quinone oxidoreductase subunit N</fullName>
        <ecNumber evidence="5">7.1.1.-</ecNumber>
    </recommendedName>
    <alternativeName>
        <fullName evidence="5">NADH dehydrogenase I subunit N</fullName>
    </alternativeName>
    <alternativeName>
        <fullName evidence="5">NDH-1 subunit N</fullName>
    </alternativeName>
</protein>
<reference evidence="8 9" key="1">
    <citation type="submission" date="2018-05" db="EMBL/GenBank/DDBJ databases">
        <title>Micromonosporas from Atacama Desert.</title>
        <authorList>
            <person name="Carro L."/>
            <person name="Golinska P."/>
            <person name="Klenk H.-P."/>
            <person name="Goodfellow M."/>
        </authorList>
    </citation>
    <scope>NUCLEOTIDE SEQUENCE [LARGE SCALE GENOMIC DNA]</scope>
    <source>
        <strain evidence="8 9">4G51</strain>
    </source>
</reference>
<dbReference type="OrthoDB" id="9811718at2"/>
<evidence type="ECO:0000256" key="5">
    <source>
        <dbReference type="HAMAP-Rule" id="MF_00445"/>
    </source>
</evidence>
<feature type="transmembrane region" description="Helical" evidence="5">
    <location>
        <begin position="131"/>
        <end position="149"/>
    </location>
</feature>
<feature type="transmembrane region" description="Helical" evidence="5">
    <location>
        <begin position="161"/>
        <end position="183"/>
    </location>
</feature>
<dbReference type="Pfam" id="PF00361">
    <property type="entry name" value="Proton_antipo_M"/>
    <property type="match status" value="1"/>
</dbReference>
<organism evidence="8 9">
    <name type="scientific">Micromonospora sicca</name>
    <dbReference type="NCBI Taxonomy" id="2202420"/>
    <lineage>
        <taxon>Bacteria</taxon>
        <taxon>Bacillati</taxon>
        <taxon>Actinomycetota</taxon>
        <taxon>Actinomycetes</taxon>
        <taxon>Micromonosporales</taxon>
        <taxon>Micromonosporaceae</taxon>
        <taxon>Micromonospora</taxon>
    </lineage>
</organism>
<feature type="transmembrane region" description="Helical" evidence="5">
    <location>
        <begin position="295"/>
        <end position="313"/>
    </location>
</feature>
<feature type="transmembrane region" description="Helical" evidence="5">
    <location>
        <begin position="108"/>
        <end position="125"/>
    </location>
</feature>
<evidence type="ECO:0000313" key="8">
    <source>
        <dbReference type="EMBL" id="PWR13551.1"/>
    </source>
</evidence>
<comment type="subcellular location">
    <subcellularLocation>
        <location evidence="5">Cell membrane</location>
        <topology evidence="5">Multi-pass membrane protein</topology>
    </subcellularLocation>
    <subcellularLocation>
        <location evidence="1">Endomembrane system</location>
        <topology evidence="1">Multi-pass membrane protein</topology>
    </subcellularLocation>
    <subcellularLocation>
        <location evidence="6">Membrane</location>
        <topology evidence="6">Multi-pass membrane protein</topology>
    </subcellularLocation>
</comment>
<evidence type="ECO:0000256" key="6">
    <source>
        <dbReference type="RuleBase" id="RU000320"/>
    </source>
</evidence>
<dbReference type="HAMAP" id="MF_00445">
    <property type="entry name" value="NDH1_NuoN_1"/>
    <property type="match status" value="1"/>
</dbReference>
<feature type="transmembrane region" description="Helical" evidence="5">
    <location>
        <begin position="79"/>
        <end position="96"/>
    </location>
</feature>
<dbReference type="EMBL" id="QGKS01000260">
    <property type="protein sequence ID" value="PWR13551.1"/>
    <property type="molecule type" value="Genomic_DNA"/>
</dbReference>
<name>A0A317DFS4_9ACTN</name>
<feature type="transmembrane region" description="Helical" evidence="5">
    <location>
        <begin position="399"/>
        <end position="418"/>
    </location>
</feature>
<dbReference type="GO" id="GO:0012505">
    <property type="term" value="C:endomembrane system"/>
    <property type="evidence" value="ECO:0007669"/>
    <property type="project" value="UniProtKB-SubCell"/>
</dbReference>
<dbReference type="PANTHER" id="PTHR22773">
    <property type="entry name" value="NADH DEHYDROGENASE"/>
    <property type="match status" value="1"/>
</dbReference>
<dbReference type="AlphaFoldDB" id="A0A317DFS4"/>
<evidence type="ECO:0000313" key="9">
    <source>
        <dbReference type="Proteomes" id="UP000246050"/>
    </source>
</evidence>
<keyword evidence="3 5" id="KW-1133">Transmembrane helix</keyword>
<dbReference type="GO" id="GO:0042773">
    <property type="term" value="P:ATP synthesis coupled electron transport"/>
    <property type="evidence" value="ECO:0007669"/>
    <property type="project" value="InterPro"/>
</dbReference>
<keyword evidence="5" id="KW-0874">Quinone</keyword>
<sequence>MDAEMGMRPLLLLPEMLLLVGGLGALIGGSFVPRQRQWLIRVLTAVVLVAAMAAAAVQLGGPVQRAFEGTYAVDTATGVARILAAFGTLLVLTLAADEIAASARESETYALLLFVTTGTVVLAGADDLLVLAVGFLLATIPLYGLIGLVNTASGAEAAMKTYLMGALFGILLLLGVTILSGVAGTTMYGDLTDRLTQAPAVAVAAATVGVVAGLMFKAGGVPAHFWVPDAAQGAGGTVATFLTTVPKIGALIAVYRFVLVLPRTTSWALLVAIFAVASMTLGNLAAYWQNDPRRLLGWSTVSQVGFLLVPVAVAGRSDLALPSLLVYLAGYTVTNIAAFAVTAALPEHRELTAYGGLARRRPWLAAALLVALLGLVGTPPTAVFVGKLTTATAAWDGDYAWLAVVAFVNTVLSLFYYLRWIVPAYRTADADMVATEQVSPRRWSARTAVIAAALSLAAGLAAGPLWQLASQQ</sequence>
<feature type="transmembrane region" description="Helical" evidence="5">
    <location>
        <begin position="267"/>
        <end position="288"/>
    </location>
</feature>
<dbReference type="Proteomes" id="UP000246050">
    <property type="component" value="Unassembled WGS sequence"/>
</dbReference>
<feature type="transmembrane region" description="Helical" evidence="5">
    <location>
        <begin position="319"/>
        <end position="341"/>
    </location>
</feature>
<accession>A0A317DFS4</accession>
<evidence type="ECO:0000256" key="4">
    <source>
        <dbReference type="ARBA" id="ARBA00023136"/>
    </source>
</evidence>